<evidence type="ECO:0000256" key="13">
    <source>
        <dbReference type="ARBA" id="ARBA00023014"/>
    </source>
</evidence>
<evidence type="ECO:0000256" key="9">
    <source>
        <dbReference type="ARBA" id="ARBA00022723"/>
    </source>
</evidence>
<evidence type="ECO:0000256" key="4">
    <source>
        <dbReference type="ARBA" id="ARBA00012438"/>
    </source>
</evidence>
<dbReference type="CDD" id="cd00156">
    <property type="entry name" value="REC"/>
    <property type="match status" value="1"/>
</dbReference>
<evidence type="ECO:0000313" key="21">
    <source>
        <dbReference type="EMBL" id="OQP57819.1"/>
    </source>
</evidence>
<evidence type="ECO:0000259" key="18">
    <source>
        <dbReference type="PROSITE" id="PS50110"/>
    </source>
</evidence>
<dbReference type="SUPFAM" id="SSF55785">
    <property type="entry name" value="PYP-like sensor domain (PAS domain)"/>
    <property type="match status" value="1"/>
</dbReference>
<dbReference type="InterPro" id="IPR000700">
    <property type="entry name" value="PAS-assoc_C"/>
</dbReference>
<feature type="domain" description="Response regulatory" evidence="18">
    <location>
        <begin position="9"/>
        <end position="126"/>
    </location>
</feature>
<evidence type="ECO:0000256" key="11">
    <source>
        <dbReference type="ARBA" id="ARBA00023004"/>
    </source>
</evidence>
<keyword evidence="6" id="KW-0004">4Fe-4S</keyword>
<dbReference type="CDD" id="cd16917">
    <property type="entry name" value="HATPase_UhpB-NarQ-NarX-like"/>
    <property type="match status" value="1"/>
</dbReference>
<dbReference type="Pfam" id="PF07730">
    <property type="entry name" value="HisKA_3"/>
    <property type="match status" value="1"/>
</dbReference>
<dbReference type="GO" id="GO:0016020">
    <property type="term" value="C:membrane"/>
    <property type="evidence" value="ECO:0007669"/>
    <property type="project" value="InterPro"/>
</dbReference>
<dbReference type="InterPro" id="IPR013655">
    <property type="entry name" value="PAS_fold_3"/>
</dbReference>
<dbReference type="InterPro" id="IPR001789">
    <property type="entry name" value="Sig_transdc_resp-reg_receiver"/>
</dbReference>
<dbReference type="InterPro" id="IPR036890">
    <property type="entry name" value="HATPase_C_sf"/>
</dbReference>
<comment type="function">
    <text evidence="14">Member of the two-component regulatory system NreB/NreC involved in the control of dissimilatory nitrate/nitrite reduction in response to oxygen. NreB functions as a direct oxygen sensor histidine kinase which is autophosphorylated, in the absence of oxygen, probably at the conserved histidine residue, and transfers its phosphate group probably to a conserved aspartate residue of NreC. NreB/NreC activates the expression of the nitrate (narGHJI) and nitrite (nir) reductase operons, as well as the putative nitrate transporter gene narT.</text>
</comment>
<dbReference type="InterPro" id="IPR005467">
    <property type="entry name" value="His_kinase_dom"/>
</dbReference>
<feature type="domain" description="PAS" evidence="19">
    <location>
        <begin position="139"/>
        <end position="211"/>
    </location>
</feature>
<dbReference type="Gene3D" id="1.20.5.1930">
    <property type="match status" value="1"/>
</dbReference>
<reference evidence="21 22" key="1">
    <citation type="submission" date="2016-03" db="EMBL/GenBank/DDBJ databases">
        <title>Niastella vici sp. nov., isolated from farmland soil.</title>
        <authorList>
            <person name="Chen L."/>
            <person name="Wang D."/>
            <person name="Yang S."/>
            <person name="Wang G."/>
        </authorList>
    </citation>
    <scope>NUCLEOTIDE SEQUENCE [LARGE SCALE GENOMIC DNA]</scope>
    <source>
        <strain evidence="21 22">DJ57</strain>
    </source>
</reference>
<dbReference type="EMBL" id="LVYD01000113">
    <property type="protein sequence ID" value="OQP57819.1"/>
    <property type="molecule type" value="Genomic_DNA"/>
</dbReference>
<evidence type="ECO:0000256" key="7">
    <source>
        <dbReference type="ARBA" id="ARBA00022490"/>
    </source>
</evidence>
<comment type="subcellular location">
    <subcellularLocation>
        <location evidence="3">Cytoplasm</location>
    </subcellularLocation>
</comment>
<dbReference type="InterPro" id="IPR000014">
    <property type="entry name" value="PAS"/>
</dbReference>
<dbReference type="EC" id="2.7.13.3" evidence="4"/>
<dbReference type="RefSeq" id="WP_081155724.1">
    <property type="nucleotide sequence ID" value="NZ_LVYD01000113.1"/>
</dbReference>
<dbReference type="SUPFAM" id="SSF52172">
    <property type="entry name" value="CheY-like"/>
    <property type="match status" value="1"/>
</dbReference>
<evidence type="ECO:0000256" key="2">
    <source>
        <dbReference type="ARBA" id="ARBA00001966"/>
    </source>
</evidence>
<dbReference type="PROSITE" id="PS50109">
    <property type="entry name" value="HIS_KIN"/>
    <property type="match status" value="1"/>
</dbReference>
<dbReference type="Pfam" id="PF00072">
    <property type="entry name" value="Response_reg"/>
    <property type="match status" value="1"/>
</dbReference>
<evidence type="ECO:0000256" key="16">
    <source>
        <dbReference type="PROSITE-ProRule" id="PRU00169"/>
    </source>
</evidence>
<feature type="modified residue" description="4-aspartylphosphate" evidence="16">
    <location>
        <position position="61"/>
    </location>
</feature>
<keyword evidence="11" id="KW-0408">Iron</keyword>
<dbReference type="STRING" id="1703345.A3860_09345"/>
<dbReference type="SMART" id="SM00448">
    <property type="entry name" value="REC"/>
    <property type="match status" value="1"/>
</dbReference>
<feature type="domain" description="PAC" evidence="20">
    <location>
        <begin position="215"/>
        <end position="267"/>
    </location>
</feature>
<dbReference type="CDD" id="cd00130">
    <property type="entry name" value="PAS"/>
    <property type="match status" value="1"/>
</dbReference>
<dbReference type="PROSITE" id="PS50110">
    <property type="entry name" value="RESPONSE_REGULATORY"/>
    <property type="match status" value="1"/>
</dbReference>
<name>A0A1V9FHG5_9BACT</name>
<dbReference type="PROSITE" id="PS50113">
    <property type="entry name" value="PAC"/>
    <property type="match status" value="1"/>
</dbReference>
<dbReference type="Gene3D" id="3.40.50.2300">
    <property type="match status" value="1"/>
</dbReference>
<dbReference type="GO" id="GO:0046872">
    <property type="term" value="F:metal ion binding"/>
    <property type="evidence" value="ECO:0007669"/>
    <property type="project" value="UniProtKB-KW"/>
</dbReference>
<keyword evidence="10" id="KW-0418">Kinase</keyword>
<evidence type="ECO:0000256" key="12">
    <source>
        <dbReference type="ARBA" id="ARBA00023012"/>
    </source>
</evidence>
<dbReference type="InterPro" id="IPR050482">
    <property type="entry name" value="Sensor_HK_TwoCompSys"/>
</dbReference>
<dbReference type="Pfam" id="PF08447">
    <property type="entry name" value="PAS_3"/>
    <property type="match status" value="1"/>
</dbReference>
<dbReference type="GO" id="GO:0005737">
    <property type="term" value="C:cytoplasm"/>
    <property type="evidence" value="ECO:0007669"/>
    <property type="project" value="UniProtKB-SubCell"/>
</dbReference>
<accession>A0A1V9FHG5</accession>
<comment type="caution">
    <text evidence="21">The sequence shown here is derived from an EMBL/GenBank/DDBJ whole genome shotgun (WGS) entry which is preliminary data.</text>
</comment>
<dbReference type="PANTHER" id="PTHR24421">
    <property type="entry name" value="NITRATE/NITRITE SENSOR PROTEIN NARX-RELATED"/>
    <property type="match status" value="1"/>
</dbReference>
<dbReference type="OrthoDB" id="1489936at2"/>
<evidence type="ECO:0000256" key="3">
    <source>
        <dbReference type="ARBA" id="ARBA00004496"/>
    </source>
</evidence>
<protein>
    <recommendedName>
        <fullName evidence="5">Oxygen sensor histidine kinase NreB</fullName>
        <ecNumber evidence="4">2.7.13.3</ecNumber>
    </recommendedName>
    <alternativeName>
        <fullName evidence="15">Nitrogen regulation protein B</fullName>
    </alternativeName>
</protein>
<dbReference type="InterPro" id="IPR035965">
    <property type="entry name" value="PAS-like_dom_sf"/>
</dbReference>
<dbReference type="Gene3D" id="3.30.565.10">
    <property type="entry name" value="Histidine kinase-like ATPase, C-terminal domain"/>
    <property type="match status" value="1"/>
</dbReference>
<dbReference type="PRINTS" id="PR00344">
    <property type="entry name" value="BCTRLSENSOR"/>
</dbReference>
<evidence type="ECO:0000256" key="5">
    <source>
        <dbReference type="ARBA" id="ARBA00017322"/>
    </source>
</evidence>
<dbReference type="Pfam" id="PF02518">
    <property type="entry name" value="HATPase_c"/>
    <property type="match status" value="1"/>
</dbReference>
<keyword evidence="22" id="KW-1185">Reference proteome</keyword>
<keyword evidence="9" id="KW-0479">Metal-binding</keyword>
<dbReference type="AlphaFoldDB" id="A0A1V9FHG5"/>
<dbReference type="SUPFAM" id="SSF55874">
    <property type="entry name" value="ATPase domain of HSP90 chaperone/DNA topoisomerase II/histidine kinase"/>
    <property type="match status" value="1"/>
</dbReference>
<dbReference type="InterPro" id="IPR011006">
    <property type="entry name" value="CheY-like_superfamily"/>
</dbReference>
<dbReference type="InterPro" id="IPR003594">
    <property type="entry name" value="HATPase_dom"/>
</dbReference>
<evidence type="ECO:0000259" key="20">
    <source>
        <dbReference type="PROSITE" id="PS50113"/>
    </source>
</evidence>
<evidence type="ECO:0000256" key="15">
    <source>
        <dbReference type="ARBA" id="ARBA00030800"/>
    </source>
</evidence>
<comment type="cofactor">
    <cofactor evidence="2">
        <name>[4Fe-4S] cluster</name>
        <dbReference type="ChEBI" id="CHEBI:49883"/>
    </cofactor>
</comment>
<keyword evidence="16" id="KW-0597">Phosphoprotein</keyword>
<evidence type="ECO:0000313" key="22">
    <source>
        <dbReference type="Proteomes" id="UP000192796"/>
    </source>
</evidence>
<evidence type="ECO:0000256" key="8">
    <source>
        <dbReference type="ARBA" id="ARBA00022679"/>
    </source>
</evidence>
<dbReference type="InterPro" id="IPR004358">
    <property type="entry name" value="Sig_transdc_His_kin-like_C"/>
</dbReference>
<evidence type="ECO:0000256" key="14">
    <source>
        <dbReference type="ARBA" id="ARBA00024827"/>
    </source>
</evidence>
<proteinExistence type="predicted"/>
<evidence type="ECO:0000256" key="6">
    <source>
        <dbReference type="ARBA" id="ARBA00022485"/>
    </source>
</evidence>
<feature type="domain" description="Histidine kinase" evidence="17">
    <location>
        <begin position="290"/>
        <end position="479"/>
    </location>
</feature>
<dbReference type="GO" id="GO:0000155">
    <property type="term" value="F:phosphorelay sensor kinase activity"/>
    <property type="evidence" value="ECO:0007669"/>
    <property type="project" value="InterPro"/>
</dbReference>
<evidence type="ECO:0000256" key="1">
    <source>
        <dbReference type="ARBA" id="ARBA00000085"/>
    </source>
</evidence>
<dbReference type="PANTHER" id="PTHR24421:SF59">
    <property type="entry name" value="OXYGEN SENSOR HISTIDINE KINASE NREB"/>
    <property type="match status" value="1"/>
</dbReference>
<organism evidence="21 22">
    <name type="scientific">Niastella vici</name>
    <dbReference type="NCBI Taxonomy" id="1703345"/>
    <lineage>
        <taxon>Bacteria</taxon>
        <taxon>Pseudomonadati</taxon>
        <taxon>Bacteroidota</taxon>
        <taxon>Chitinophagia</taxon>
        <taxon>Chitinophagales</taxon>
        <taxon>Chitinophagaceae</taxon>
        <taxon>Niastella</taxon>
    </lineage>
</organism>
<evidence type="ECO:0000259" key="17">
    <source>
        <dbReference type="PROSITE" id="PS50109"/>
    </source>
</evidence>
<dbReference type="NCBIfam" id="TIGR00229">
    <property type="entry name" value="sensory_box"/>
    <property type="match status" value="1"/>
</dbReference>
<evidence type="ECO:0000259" key="19">
    <source>
        <dbReference type="PROSITE" id="PS50112"/>
    </source>
</evidence>
<sequence length="479" mass="55247">MLAANHSLNILVVEDNPSDFFLFCEYLKLSKLPTKNIFRAERLSEAVLLVHEHQPDLIFLDLSLPDSDGINSFERLNEEARHISIIVLSGLSDRQIALNTISRGAQDYLVKGEFDDKVLAKSIQYSIERKKILQKVVENFERYNTLIKATSDTIWDWDLRTNDVLWNEGISSVFGFAPGEVQNTIEWHHQNIHPEDRERILQTISACMREGLDHWQEEYRYKSANGVYKFVYDRGYILKAEHNKPYRILGAMMDITERKKMQEELVRNQIETQKLITQVTIQTQEQERREIGHELHDNINQILATAKLCVDMAINEEEHRKELLSKSYENITKAINEIRALSKTLVPPSLGDIGLKEALIELIENLTVSPELKIRIKANDQHIENMSNNKKLIMYRIVQEQLNNILKHSGATEALIELKTMRNWLQLNIKDNGIGFDTRKKNRGIGLNNIISRVEMQNGKMEIISAPGKGCTLKIEIPG</sequence>
<evidence type="ECO:0000256" key="10">
    <source>
        <dbReference type="ARBA" id="ARBA00022777"/>
    </source>
</evidence>
<dbReference type="SMART" id="SM00091">
    <property type="entry name" value="PAS"/>
    <property type="match status" value="1"/>
</dbReference>
<dbReference type="GO" id="GO:0046983">
    <property type="term" value="F:protein dimerization activity"/>
    <property type="evidence" value="ECO:0007669"/>
    <property type="project" value="InterPro"/>
</dbReference>
<keyword evidence="12" id="KW-0902">Two-component regulatory system</keyword>
<dbReference type="InterPro" id="IPR011712">
    <property type="entry name" value="Sig_transdc_His_kin_sub3_dim/P"/>
</dbReference>
<keyword evidence="7" id="KW-0963">Cytoplasm</keyword>
<dbReference type="Gene3D" id="3.30.450.20">
    <property type="entry name" value="PAS domain"/>
    <property type="match status" value="1"/>
</dbReference>
<comment type="catalytic activity">
    <reaction evidence="1">
        <text>ATP + protein L-histidine = ADP + protein N-phospho-L-histidine.</text>
        <dbReference type="EC" id="2.7.13.3"/>
    </reaction>
</comment>
<keyword evidence="13" id="KW-0411">Iron-sulfur</keyword>
<keyword evidence="8" id="KW-0808">Transferase</keyword>
<dbReference type="PROSITE" id="PS50112">
    <property type="entry name" value="PAS"/>
    <property type="match status" value="1"/>
</dbReference>
<dbReference type="Proteomes" id="UP000192796">
    <property type="component" value="Unassembled WGS sequence"/>
</dbReference>
<gene>
    <name evidence="21" type="ORF">A3860_09345</name>
</gene>
<dbReference type="GO" id="GO:0051539">
    <property type="term" value="F:4 iron, 4 sulfur cluster binding"/>
    <property type="evidence" value="ECO:0007669"/>
    <property type="project" value="UniProtKB-KW"/>
</dbReference>